<feature type="non-terminal residue" evidence="1">
    <location>
        <position position="1"/>
    </location>
</feature>
<dbReference type="PANTHER" id="PTHR43763:SF6">
    <property type="entry name" value="XAA-PRO AMINOPEPTIDASE 1"/>
    <property type="match status" value="1"/>
</dbReference>
<dbReference type="InterPro" id="IPR029149">
    <property type="entry name" value="Creatin/AminoP/Spt16_N"/>
</dbReference>
<reference evidence="1" key="1">
    <citation type="submission" date="2021-02" db="EMBL/GenBank/DDBJ databases">
        <authorList>
            <person name="Nowell W R."/>
        </authorList>
    </citation>
    <scope>NUCLEOTIDE SEQUENCE</scope>
</reference>
<proteinExistence type="predicted"/>
<gene>
    <name evidence="1" type="ORF">OXD698_LOCUS50375</name>
</gene>
<dbReference type="Gene3D" id="3.40.350.10">
    <property type="entry name" value="Creatinase/prolidase N-terminal domain"/>
    <property type="match status" value="1"/>
</dbReference>
<feature type="non-terminal residue" evidence="1">
    <location>
        <position position="174"/>
    </location>
</feature>
<comment type="caution">
    <text evidence="1">The sequence shown here is derived from an EMBL/GenBank/DDBJ whole genome shotgun (WGS) entry which is preliminary data.</text>
</comment>
<dbReference type="AlphaFoldDB" id="A0A820MUF2"/>
<dbReference type="Proteomes" id="UP000663844">
    <property type="component" value="Unassembled WGS sequence"/>
</dbReference>
<sequence length="174" mass="19518">RVGVAAQFASSSWWSGVDSALNAKNATLNEVTELIDLIWTPPERPLPITNPVFVHELKYTGISWEEKVKTIAELVQTKQANGYVVTALEEVAWLFSVRGSDIPYNPFFKAYAIVYANQTTQLWMNENQLTPEARAQLNKVDIRSYASFFSDLLVLSARNDISKIWFSASASQAI</sequence>
<name>A0A820MUF2_9BILA</name>
<protein>
    <submittedName>
        <fullName evidence="1">Uncharacterized protein</fullName>
    </submittedName>
</protein>
<organism evidence="1 2">
    <name type="scientific">Adineta steineri</name>
    <dbReference type="NCBI Taxonomy" id="433720"/>
    <lineage>
        <taxon>Eukaryota</taxon>
        <taxon>Metazoa</taxon>
        <taxon>Spiralia</taxon>
        <taxon>Gnathifera</taxon>
        <taxon>Rotifera</taxon>
        <taxon>Eurotatoria</taxon>
        <taxon>Bdelloidea</taxon>
        <taxon>Adinetida</taxon>
        <taxon>Adinetidae</taxon>
        <taxon>Adineta</taxon>
    </lineage>
</organism>
<evidence type="ECO:0000313" key="1">
    <source>
        <dbReference type="EMBL" id="CAF4380984.1"/>
    </source>
</evidence>
<evidence type="ECO:0000313" key="2">
    <source>
        <dbReference type="Proteomes" id="UP000663844"/>
    </source>
</evidence>
<dbReference type="EMBL" id="CAJOAZ010024054">
    <property type="protein sequence ID" value="CAF4380984.1"/>
    <property type="molecule type" value="Genomic_DNA"/>
</dbReference>
<dbReference type="Pfam" id="PF16189">
    <property type="entry name" value="Creatinase_N_2"/>
    <property type="match status" value="1"/>
</dbReference>
<dbReference type="InterPro" id="IPR050422">
    <property type="entry name" value="X-Pro_aminopeptidase_P"/>
</dbReference>
<accession>A0A820MUF2</accession>
<dbReference type="PANTHER" id="PTHR43763">
    <property type="entry name" value="XAA-PRO AMINOPEPTIDASE 1"/>
    <property type="match status" value="1"/>
</dbReference>